<dbReference type="Pfam" id="PF04060">
    <property type="entry name" value="FeS"/>
    <property type="match status" value="1"/>
</dbReference>
<feature type="binding site" evidence="10">
    <location>
        <position position="174"/>
    </location>
    <ligand>
        <name>[4Fe-4S] cluster</name>
        <dbReference type="ChEBI" id="CHEBI:49883"/>
        <label>3</label>
    </ligand>
</feature>
<dbReference type="SUPFAM" id="SSF54862">
    <property type="entry name" value="4Fe-4S ferredoxins"/>
    <property type="match status" value="1"/>
</dbReference>
<comment type="function">
    <text evidence="10">Part of a membrane-bound complex that couples electron transfer with translocation of ions across the membrane.</text>
</comment>
<dbReference type="GO" id="GO:0022900">
    <property type="term" value="P:electron transport chain"/>
    <property type="evidence" value="ECO:0007669"/>
    <property type="project" value="UniProtKB-UniRule"/>
</dbReference>
<keyword evidence="1 10" id="KW-0813">Transport</keyword>
<dbReference type="GO" id="GO:0046872">
    <property type="term" value="F:metal ion binding"/>
    <property type="evidence" value="ECO:0007669"/>
    <property type="project" value="UniProtKB-KW"/>
</dbReference>
<keyword evidence="15" id="KW-1185">Reference proteome</keyword>
<keyword evidence="2 10" id="KW-0004">4Fe-4S</keyword>
<dbReference type="InterPro" id="IPR017896">
    <property type="entry name" value="4Fe4S_Fe-S-bd"/>
</dbReference>
<feature type="region of interest" description="Hydrophobic" evidence="10">
    <location>
        <begin position="1"/>
        <end position="26"/>
    </location>
</feature>
<keyword evidence="3 10" id="KW-0479">Metal-binding</keyword>
<protein>
    <recommendedName>
        <fullName evidence="10">Ion-translocating oxidoreductase complex subunit B</fullName>
        <ecNumber evidence="10">7.-.-.-</ecNumber>
    </recommendedName>
    <alternativeName>
        <fullName evidence="10">Rnf electron transport complex subunit B</fullName>
    </alternativeName>
</protein>
<comment type="caution">
    <text evidence="10">Lacks conserved residue(s) required for the propagation of feature annotation.</text>
</comment>
<keyword evidence="4 10" id="KW-0677">Repeat</keyword>
<dbReference type="InterPro" id="IPR017900">
    <property type="entry name" value="4Fe4S_Fe_S_CS"/>
</dbReference>
<feature type="binding site" evidence="10">
    <location>
        <position position="181"/>
    </location>
    <ligand>
        <name>[4Fe-4S] cluster</name>
        <dbReference type="ChEBI" id="CHEBI:49883"/>
        <label>2</label>
    </ligand>
</feature>
<keyword evidence="5 10" id="KW-1278">Translocase</keyword>
<evidence type="ECO:0000256" key="7">
    <source>
        <dbReference type="ARBA" id="ARBA00023004"/>
    </source>
</evidence>
<evidence type="ECO:0000256" key="5">
    <source>
        <dbReference type="ARBA" id="ARBA00022967"/>
    </source>
</evidence>
<dbReference type="PANTHER" id="PTHR43560:SF1">
    <property type="entry name" value="ION-TRANSLOCATING OXIDOREDUCTASE COMPLEX SUBUNIT B"/>
    <property type="match status" value="1"/>
</dbReference>
<dbReference type="GO" id="GO:0051539">
    <property type="term" value="F:4 iron, 4 sulfur cluster binding"/>
    <property type="evidence" value="ECO:0007669"/>
    <property type="project" value="UniProtKB-UniRule"/>
</dbReference>
<evidence type="ECO:0000256" key="3">
    <source>
        <dbReference type="ARBA" id="ARBA00022723"/>
    </source>
</evidence>
<comment type="caution">
    <text evidence="14">The sequence shown here is derived from an EMBL/GenBank/DDBJ whole genome shotgun (WGS) entry which is preliminary data.</text>
</comment>
<feature type="domain" description="4Fe-4S ferredoxin-type" evidence="12">
    <location>
        <begin position="162"/>
        <end position="191"/>
    </location>
</feature>
<keyword evidence="7 10" id="KW-0408">Iron</keyword>
<feature type="binding site" evidence="10">
    <location>
        <position position="57"/>
    </location>
    <ligand>
        <name>[4Fe-4S] cluster</name>
        <dbReference type="ChEBI" id="CHEBI:49883"/>
        <label>1</label>
    </ligand>
</feature>
<keyword evidence="11" id="KW-1133">Transmembrane helix</keyword>
<feature type="binding site" evidence="10">
    <location>
        <position position="177"/>
    </location>
    <ligand>
        <name>[4Fe-4S] cluster</name>
        <dbReference type="ChEBI" id="CHEBI:49883"/>
        <label>3</label>
    </ligand>
</feature>
<proteinExistence type="inferred from homology"/>
<evidence type="ECO:0000313" key="15">
    <source>
        <dbReference type="Proteomes" id="UP000633365"/>
    </source>
</evidence>
<dbReference type="InterPro" id="IPR050395">
    <property type="entry name" value="4Fe4S_Ferredoxin_RnfB"/>
</dbReference>
<comment type="subunit">
    <text evidence="10">The complex is composed of six subunits: RnfA, RnfB, RnfC, RnfD, RnfE and RnfG.</text>
</comment>
<evidence type="ECO:0000256" key="2">
    <source>
        <dbReference type="ARBA" id="ARBA00022485"/>
    </source>
</evidence>
<dbReference type="EC" id="7.-.-.-" evidence="10"/>
<feature type="binding site" evidence="10">
    <location>
        <position position="142"/>
    </location>
    <ligand>
        <name>[4Fe-4S] cluster</name>
        <dbReference type="ChEBI" id="CHEBI:49883"/>
        <label>2</label>
    </ligand>
</feature>
<keyword evidence="6 10" id="KW-0249">Electron transport</keyword>
<organism evidence="14 15">
    <name type="scientific">Ruminococcus difficilis</name>
    <dbReference type="NCBI Taxonomy" id="2763069"/>
    <lineage>
        <taxon>Bacteria</taxon>
        <taxon>Bacillati</taxon>
        <taxon>Bacillota</taxon>
        <taxon>Clostridia</taxon>
        <taxon>Eubacteriales</taxon>
        <taxon>Oscillospiraceae</taxon>
        <taxon>Ruminococcus</taxon>
    </lineage>
</organism>
<dbReference type="PROSITE" id="PS00198">
    <property type="entry name" value="4FE4S_FER_1"/>
    <property type="match status" value="1"/>
</dbReference>
<evidence type="ECO:0000256" key="11">
    <source>
        <dbReference type="SAM" id="Phobius"/>
    </source>
</evidence>
<dbReference type="InterPro" id="IPR007202">
    <property type="entry name" value="4Fe-4S_dom"/>
</dbReference>
<name>A0A935C2X9_9FIRM</name>
<feature type="binding site" evidence="10">
    <location>
        <position position="52"/>
    </location>
    <ligand>
        <name>[4Fe-4S] cluster</name>
        <dbReference type="ChEBI" id="CHEBI:49883"/>
        <label>1</label>
    </ligand>
</feature>
<comment type="similarity">
    <text evidence="10">Belongs to the 4Fe4S bacterial-type ferredoxin family. RnfB subfamily.</text>
</comment>
<evidence type="ECO:0000256" key="10">
    <source>
        <dbReference type="HAMAP-Rule" id="MF_00463"/>
    </source>
</evidence>
<dbReference type="PANTHER" id="PTHR43560">
    <property type="entry name" value="ION-TRANSLOCATING OXIDOREDUCTASE COMPLEX SUBUNIT B"/>
    <property type="match status" value="1"/>
</dbReference>
<keyword evidence="10" id="KW-1003">Cell membrane</keyword>
<feature type="transmembrane region" description="Helical" evidence="11">
    <location>
        <begin position="6"/>
        <end position="26"/>
    </location>
</feature>
<evidence type="ECO:0000256" key="6">
    <source>
        <dbReference type="ARBA" id="ARBA00022982"/>
    </source>
</evidence>
<dbReference type="PROSITE" id="PS51656">
    <property type="entry name" value="4FE4S"/>
    <property type="match status" value="1"/>
</dbReference>
<evidence type="ECO:0000256" key="4">
    <source>
        <dbReference type="ARBA" id="ARBA00022737"/>
    </source>
</evidence>
<dbReference type="RefSeq" id="WP_201428184.1">
    <property type="nucleotide sequence ID" value="NZ_JAEQMG010000140.1"/>
</dbReference>
<sequence>MEAILTAVIPVVIIGVICAAVLVIAAKVMAVKEDERFPAVRECLPGANCGACGFAGCDGYAKALCENPDTPTNLCIPGADGVSRQLSDILGVEFADVVEQVAVVHCSGDCEHTSDKVVYQGIESCAAAKLMYGGKGSCTYGCLGLGDCVKVCPHDAICIADGVARVNTKDCVGCGLCAKTCPNHLISLVADVERVVVACSNKDKGAVTRKVCSNGCIGCKKCEKVCPLGAIKVVDNVAVIDYEKCDNCPDFAVCAKNCTVGCILTADLSGMHRVK</sequence>
<evidence type="ECO:0000313" key="14">
    <source>
        <dbReference type="EMBL" id="MBK6089460.1"/>
    </source>
</evidence>
<feature type="binding site" evidence="10">
    <location>
        <position position="138"/>
    </location>
    <ligand>
        <name>[4Fe-4S] cluster</name>
        <dbReference type="ChEBI" id="CHEBI:49883"/>
        <label>2</label>
    </ligand>
</feature>
<dbReference type="GO" id="GO:0005886">
    <property type="term" value="C:plasma membrane"/>
    <property type="evidence" value="ECO:0007669"/>
    <property type="project" value="UniProtKB-SubCell"/>
</dbReference>
<keyword evidence="11" id="KW-0812">Transmembrane</keyword>
<dbReference type="Gene3D" id="3.30.70.20">
    <property type="match status" value="2"/>
</dbReference>
<comment type="subcellular location">
    <subcellularLocation>
        <location evidence="10">Cell membrane</location>
    </subcellularLocation>
</comment>
<feature type="domain" description="4Fe-4S ferredoxin-type" evidence="12">
    <location>
        <begin position="207"/>
        <end position="236"/>
    </location>
</feature>
<feature type="domain" description="4Fe-4S" evidence="13">
    <location>
        <begin position="32"/>
        <end position="92"/>
    </location>
</feature>
<dbReference type="GO" id="GO:0009055">
    <property type="term" value="F:electron transfer activity"/>
    <property type="evidence" value="ECO:0007669"/>
    <property type="project" value="InterPro"/>
</dbReference>
<keyword evidence="8 10" id="KW-0411">Iron-sulfur</keyword>
<feature type="binding site" evidence="10">
    <location>
        <position position="75"/>
    </location>
    <ligand>
        <name>[4Fe-4S] cluster</name>
        <dbReference type="ChEBI" id="CHEBI:49883"/>
        <label>1</label>
    </ligand>
</feature>
<accession>A0A935C2X9</accession>
<dbReference type="HAMAP" id="MF_00463">
    <property type="entry name" value="RsxB_RnfB"/>
    <property type="match status" value="1"/>
</dbReference>
<dbReference type="Gene3D" id="1.10.15.40">
    <property type="entry name" value="Electron transport complex subunit B, putative Fe-S cluster"/>
    <property type="match status" value="1"/>
</dbReference>
<dbReference type="EMBL" id="JAEQMG010000140">
    <property type="protein sequence ID" value="MBK6089460.1"/>
    <property type="molecule type" value="Genomic_DNA"/>
</dbReference>
<feature type="binding site" evidence="10">
    <location>
        <position position="49"/>
    </location>
    <ligand>
        <name>[4Fe-4S] cluster</name>
        <dbReference type="ChEBI" id="CHEBI:49883"/>
        <label>1</label>
    </ligand>
</feature>
<dbReference type="Pfam" id="PF12838">
    <property type="entry name" value="Fer4_7"/>
    <property type="match status" value="1"/>
</dbReference>
<dbReference type="PROSITE" id="PS51379">
    <property type="entry name" value="4FE4S_FER_2"/>
    <property type="match status" value="2"/>
</dbReference>
<evidence type="ECO:0000256" key="1">
    <source>
        <dbReference type="ARBA" id="ARBA00022448"/>
    </source>
</evidence>
<dbReference type="Proteomes" id="UP000633365">
    <property type="component" value="Unassembled WGS sequence"/>
</dbReference>
<evidence type="ECO:0000256" key="9">
    <source>
        <dbReference type="ARBA" id="ARBA00023136"/>
    </source>
</evidence>
<evidence type="ECO:0000259" key="12">
    <source>
        <dbReference type="PROSITE" id="PS51379"/>
    </source>
</evidence>
<feature type="binding site" evidence="10">
    <location>
        <position position="152"/>
    </location>
    <ligand>
        <name>[4Fe-4S] cluster</name>
        <dbReference type="ChEBI" id="CHEBI:49883"/>
        <label>3</label>
    </ligand>
</feature>
<comment type="cofactor">
    <cofactor evidence="10">
        <name>[4Fe-4S] cluster</name>
        <dbReference type="ChEBI" id="CHEBI:49883"/>
    </cofactor>
    <text evidence="10">Binds 3 [4Fe-4S] clusters.</text>
</comment>
<feature type="binding site" evidence="10">
    <location>
        <position position="171"/>
    </location>
    <ligand>
        <name>[4Fe-4S] cluster</name>
        <dbReference type="ChEBI" id="CHEBI:49883"/>
        <label>3</label>
    </ligand>
</feature>
<gene>
    <name evidence="10" type="primary">rnfB</name>
    <name evidence="14" type="ORF">JKK62_12565</name>
</gene>
<evidence type="ECO:0000259" key="13">
    <source>
        <dbReference type="PROSITE" id="PS51656"/>
    </source>
</evidence>
<reference evidence="14" key="1">
    <citation type="submission" date="2021-01" db="EMBL/GenBank/DDBJ databases">
        <title>Genome public.</title>
        <authorList>
            <person name="Liu C."/>
            <person name="Sun Q."/>
        </authorList>
    </citation>
    <scope>NUCLEOTIDE SEQUENCE</scope>
    <source>
        <strain evidence="14">M6</strain>
    </source>
</reference>
<feature type="binding site" evidence="10">
    <location>
        <position position="148"/>
    </location>
    <ligand>
        <name>[4Fe-4S] cluster</name>
        <dbReference type="ChEBI" id="CHEBI:49883"/>
        <label>2</label>
    </ligand>
</feature>
<dbReference type="InterPro" id="IPR010207">
    <property type="entry name" value="Elect_transpt_cplx_RnfB/RsxB"/>
</dbReference>
<keyword evidence="9 10" id="KW-0472">Membrane</keyword>
<dbReference type="AlphaFoldDB" id="A0A935C2X9"/>
<evidence type="ECO:0000256" key="8">
    <source>
        <dbReference type="ARBA" id="ARBA00023014"/>
    </source>
</evidence>